<feature type="transmembrane region" description="Helical" evidence="1">
    <location>
        <begin position="12"/>
        <end position="32"/>
    </location>
</feature>
<dbReference type="AlphaFoldDB" id="A0A8J6NXG5"/>
<dbReference type="Proteomes" id="UP000654401">
    <property type="component" value="Unassembled WGS sequence"/>
</dbReference>
<evidence type="ECO:0000313" key="3">
    <source>
        <dbReference type="Proteomes" id="UP000654401"/>
    </source>
</evidence>
<keyword evidence="1" id="KW-0472">Membrane</keyword>
<accession>A0A8J6NXG5</accession>
<organism evidence="2 3">
    <name type="scientific">Candidatus Thiopontia autotrophica</name>
    <dbReference type="NCBI Taxonomy" id="2841688"/>
    <lineage>
        <taxon>Bacteria</taxon>
        <taxon>Pseudomonadati</taxon>
        <taxon>Pseudomonadota</taxon>
        <taxon>Gammaproteobacteria</taxon>
        <taxon>Candidatus Thiopontia</taxon>
    </lineage>
</organism>
<proteinExistence type="predicted"/>
<protein>
    <submittedName>
        <fullName evidence="2">Uncharacterized protein</fullName>
    </submittedName>
</protein>
<gene>
    <name evidence="2" type="ORF">H8D24_05935</name>
</gene>
<reference evidence="2 3" key="1">
    <citation type="submission" date="2020-08" db="EMBL/GenBank/DDBJ databases">
        <title>Bridging the membrane lipid divide: bacteria of the FCB group superphylum have the potential to synthesize archaeal ether lipids.</title>
        <authorList>
            <person name="Villanueva L."/>
            <person name="Von Meijenfeldt F.A.B."/>
            <person name="Westbye A.B."/>
            <person name="Yadav S."/>
            <person name="Hopmans E.C."/>
            <person name="Dutilh B.E."/>
            <person name="Sinninghe Damste J.S."/>
        </authorList>
    </citation>
    <scope>NUCLEOTIDE SEQUENCE [LARGE SCALE GENOMIC DNA]</scope>
    <source>
        <strain evidence="2">NIOZ-UU100</strain>
    </source>
</reference>
<evidence type="ECO:0000256" key="1">
    <source>
        <dbReference type="SAM" id="Phobius"/>
    </source>
</evidence>
<keyword evidence="1" id="KW-1133">Transmembrane helix</keyword>
<comment type="caution">
    <text evidence="2">The sequence shown here is derived from an EMBL/GenBank/DDBJ whole genome shotgun (WGS) entry which is preliminary data.</text>
</comment>
<sequence>MSIIQHNLDAVIIGSIGVISLLWLGRSIYLAIKDILIDRAEERSISHSH</sequence>
<evidence type="ECO:0000313" key="2">
    <source>
        <dbReference type="EMBL" id="MBC8519926.1"/>
    </source>
</evidence>
<name>A0A8J6NXG5_9GAMM</name>
<dbReference type="EMBL" id="JACNFK010000030">
    <property type="protein sequence ID" value="MBC8519926.1"/>
    <property type="molecule type" value="Genomic_DNA"/>
</dbReference>
<keyword evidence="1" id="KW-0812">Transmembrane</keyword>